<keyword evidence="13" id="KW-1185">Reference proteome</keyword>
<dbReference type="GO" id="GO:0046872">
    <property type="term" value="F:metal ion binding"/>
    <property type="evidence" value="ECO:0007669"/>
    <property type="project" value="UniProtKB-KW"/>
</dbReference>
<dbReference type="EC" id="2.7.7.49" evidence="1"/>
<evidence type="ECO:0000256" key="2">
    <source>
        <dbReference type="ARBA" id="ARBA00022679"/>
    </source>
</evidence>
<gene>
    <name evidence="12" type="ordered locus">Mnod_3129</name>
</gene>
<keyword evidence="2 12" id="KW-0808">Transferase</keyword>
<evidence type="ECO:0000256" key="7">
    <source>
        <dbReference type="ARBA" id="ARBA00023118"/>
    </source>
</evidence>
<dbReference type="GO" id="GO:0003964">
    <property type="term" value="F:RNA-directed DNA polymerase activity"/>
    <property type="evidence" value="ECO:0007669"/>
    <property type="project" value="UniProtKB-KW"/>
</dbReference>
<dbReference type="CDD" id="cd03487">
    <property type="entry name" value="RT_Bac_retron_II"/>
    <property type="match status" value="1"/>
</dbReference>
<keyword evidence="6 12" id="KW-0695">RNA-directed DNA polymerase</keyword>
<proteinExistence type="inferred from homology"/>
<dbReference type="InterPro" id="IPR000123">
    <property type="entry name" value="Reverse_transcriptase_msDNA"/>
</dbReference>
<dbReference type="STRING" id="460265.Mnod_3129"/>
<evidence type="ECO:0000256" key="6">
    <source>
        <dbReference type="ARBA" id="ARBA00022918"/>
    </source>
</evidence>
<protein>
    <recommendedName>
        <fullName evidence="1">RNA-directed DNA polymerase</fullName>
        <ecNumber evidence="1">2.7.7.49</ecNumber>
    </recommendedName>
</protein>
<dbReference type="eggNOG" id="COG3344">
    <property type="taxonomic scope" value="Bacteria"/>
</dbReference>
<dbReference type="PRINTS" id="PR00866">
    <property type="entry name" value="RNADNAPOLMS"/>
</dbReference>
<keyword evidence="7" id="KW-0051">Antiviral defense</keyword>
<keyword evidence="10" id="KW-1133">Transmembrane helix</keyword>
<dbReference type="Proteomes" id="UP000008207">
    <property type="component" value="Chromosome"/>
</dbReference>
<keyword evidence="3 12" id="KW-0548">Nucleotidyltransferase</keyword>
<dbReference type="InterPro" id="IPR051083">
    <property type="entry name" value="GrpII_Intron_Splice-Mob/Def"/>
</dbReference>
<dbReference type="InterPro" id="IPR043502">
    <property type="entry name" value="DNA/RNA_pol_sf"/>
</dbReference>
<dbReference type="GO" id="GO:0051607">
    <property type="term" value="P:defense response to virus"/>
    <property type="evidence" value="ECO:0007669"/>
    <property type="project" value="UniProtKB-KW"/>
</dbReference>
<keyword evidence="10" id="KW-0812">Transmembrane</keyword>
<evidence type="ECO:0000256" key="10">
    <source>
        <dbReference type="SAM" id="Phobius"/>
    </source>
</evidence>
<keyword evidence="5" id="KW-0460">Magnesium</keyword>
<comment type="catalytic activity">
    <reaction evidence="9">
        <text>DNA(n) + a 2'-deoxyribonucleoside 5'-triphosphate = DNA(n+1) + diphosphate</text>
        <dbReference type="Rhea" id="RHEA:22508"/>
        <dbReference type="Rhea" id="RHEA-COMP:17339"/>
        <dbReference type="Rhea" id="RHEA-COMP:17340"/>
        <dbReference type="ChEBI" id="CHEBI:33019"/>
        <dbReference type="ChEBI" id="CHEBI:61560"/>
        <dbReference type="ChEBI" id="CHEBI:173112"/>
        <dbReference type="EC" id="2.7.7.49"/>
    </reaction>
</comment>
<keyword evidence="10" id="KW-0472">Membrane</keyword>
<evidence type="ECO:0000256" key="8">
    <source>
        <dbReference type="ARBA" id="ARBA00034120"/>
    </source>
</evidence>
<dbReference type="PROSITE" id="PS50878">
    <property type="entry name" value="RT_POL"/>
    <property type="match status" value="1"/>
</dbReference>
<dbReference type="GO" id="GO:0003723">
    <property type="term" value="F:RNA binding"/>
    <property type="evidence" value="ECO:0007669"/>
    <property type="project" value="InterPro"/>
</dbReference>
<evidence type="ECO:0000256" key="4">
    <source>
        <dbReference type="ARBA" id="ARBA00022723"/>
    </source>
</evidence>
<feature type="transmembrane region" description="Helical" evidence="10">
    <location>
        <begin position="571"/>
        <end position="589"/>
    </location>
</feature>
<name>B8IJL2_METNO</name>
<evidence type="ECO:0000256" key="1">
    <source>
        <dbReference type="ARBA" id="ARBA00012493"/>
    </source>
</evidence>
<evidence type="ECO:0000256" key="5">
    <source>
        <dbReference type="ARBA" id="ARBA00022842"/>
    </source>
</evidence>
<dbReference type="InterPro" id="IPR000477">
    <property type="entry name" value="RT_dom"/>
</dbReference>
<evidence type="ECO:0000259" key="11">
    <source>
        <dbReference type="PROSITE" id="PS50878"/>
    </source>
</evidence>
<accession>B8IJL2</accession>
<feature type="domain" description="Reverse transcriptase" evidence="11">
    <location>
        <begin position="164"/>
        <end position="394"/>
    </location>
</feature>
<dbReference type="PANTHER" id="PTHR34047:SF7">
    <property type="entry name" value="RNA-DIRECTED DNA POLYMERASE"/>
    <property type="match status" value="1"/>
</dbReference>
<evidence type="ECO:0000256" key="3">
    <source>
        <dbReference type="ARBA" id="ARBA00022695"/>
    </source>
</evidence>
<dbReference type="OrthoDB" id="7055795at2"/>
<dbReference type="HOGENOM" id="CLU_028398_4_0_5"/>
<sequence length="598" mass="65606">MTAQPGALTRQQLYDRIRETSKDEVILEEMIRLGFWPQGETQPSPPEELIRRRGEIARELAALHTAEARWRDPEAALKEMHKRRKKAALERRKETKRRGAEQRHARALAWHERRAEELVFLGDGVSAGLRADAAAPPAPRPGLPVLATPKALADAIGIPLAELRFLAYDRALSRISHYWRFTIPKKAGGVRLISAPMPRLKRAQYWILDNLLAHAPVHDAAHGFVPGRSIVTNAAAHVGRAVVVNLDLKDFFPTLSFRRVKGKFRGLGYAEPVATVLALLCTEPDVDEVEIDGERLFAARGPRRLPQGAPTSPLFTNLICARLDARLSGLARSMGFTYTRYADDLTFSGAAAEKIGALIGLVGEIVAAEGFVVHPDKTRIMRRGSRQEVTGLTVNERVAVPRDVLRRFRALLHQIEATGPAGKSWGQTRDVMAAARGFACFVRMVTPEAGEPLVATVRRLGERHGLTGTAPAPAAFRAKAAAGEPPLARWWIPAAPPAPEPEAVLREPAPPQPAKPMRSALDLASLRADLRDRAAPPAGPAQDPGEPAMKPWVAVIGVLVLWSAASAINPALGTIVLIAAIVIATRWLIRRWRRRRRR</sequence>
<keyword evidence="4" id="KW-0479">Metal-binding</keyword>
<evidence type="ECO:0000313" key="12">
    <source>
        <dbReference type="EMBL" id="ACL58060.1"/>
    </source>
</evidence>
<comment type="similarity">
    <text evidence="8">Belongs to the bacterial reverse transcriptase family.</text>
</comment>
<organism evidence="12 13">
    <name type="scientific">Methylobacterium nodulans (strain LMG 21967 / CNCM I-2342 / ORS 2060)</name>
    <dbReference type="NCBI Taxonomy" id="460265"/>
    <lineage>
        <taxon>Bacteria</taxon>
        <taxon>Pseudomonadati</taxon>
        <taxon>Pseudomonadota</taxon>
        <taxon>Alphaproteobacteria</taxon>
        <taxon>Hyphomicrobiales</taxon>
        <taxon>Methylobacteriaceae</taxon>
        <taxon>Methylobacterium</taxon>
    </lineage>
</organism>
<dbReference type="PANTHER" id="PTHR34047">
    <property type="entry name" value="NUCLEAR INTRON MATURASE 1, MITOCHONDRIAL-RELATED"/>
    <property type="match status" value="1"/>
</dbReference>
<evidence type="ECO:0000256" key="9">
    <source>
        <dbReference type="ARBA" id="ARBA00048173"/>
    </source>
</evidence>
<dbReference type="Pfam" id="PF00078">
    <property type="entry name" value="RVT_1"/>
    <property type="match status" value="1"/>
</dbReference>
<evidence type="ECO:0000313" key="13">
    <source>
        <dbReference type="Proteomes" id="UP000008207"/>
    </source>
</evidence>
<dbReference type="RefSeq" id="WP_015929730.1">
    <property type="nucleotide sequence ID" value="NC_011894.1"/>
</dbReference>
<dbReference type="KEGG" id="mno:Mnod_3129"/>
<dbReference type="EMBL" id="CP001349">
    <property type="protein sequence ID" value="ACL58060.1"/>
    <property type="molecule type" value="Genomic_DNA"/>
</dbReference>
<dbReference type="AlphaFoldDB" id="B8IJL2"/>
<reference evidence="12 13" key="1">
    <citation type="submission" date="2009-01" db="EMBL/GenBank/DDBJ databases">
        <title>Complete sequence of chromosome of Methylobacterium nodulans ORS 2060.</title>
        <authorList>
            <consortium name="US DOE Joint Genome Institute"/>
            <person name="Lucas S."/>
            <person name="Copeland A."/>
            <person name="Lapidus A."/>
            <person name="Glavina del Rio T."/>
            <person name="Dalin E."/>
            <person name="Tice H."/>
            <person name="Bruce D."/>
            <person name="Goodwin L."/>
            <person name="Pitluck S."/>
            <person name="Sims D."/>
            <person name="Brettin T."/>
            <person name="Detter J.C."/>
            <person name="Han C."/>
            <person name="Larimer F."/>
            <person name="Land M."/>
            <person name="Hauser L."/>
            <person name="Kyrpides N."/>
            <person name="Ivanova N."/>
            <person name="Marx C.J."/>
            <person name="Richardson P."/>
        </authorList>
    </citation>
    <scope>NUCLEOTIDE SEQUENCE [LARGE SCALE GENOMIC DNA]</scope>
    <source>
        <strain evidence="13">LMG 21967 / CNCM I-2342 / ORS 2060</strain>
    </source>
</reference>
<dbReference type="SUPFAM" id="SSF56672">
    <property type="entry name" value="DNA/RNA polymerases"/>
    <property type="match status" value="1"/>
</dbReference>